<dbReference type="InterPro" id="IPR025724">
    <property type="entry name" value="GAG-pre-integrase_dom"/>
</dbReference>
<sequence length="981" mass="109137">MVLLRSDSTGDLYPLHPTKSSDSTHCLATVSADLWHQRLGHPGKESFRRLLQTFQFTCNKELSHTCHACRIGKPVRLPFAPSQHKTTTAFELIHCDVWTSPASSFTGYRYYLVLLDDFTHFVWTFPLRHKSEVAAKIISFHAYVRTQFARPIRAFQTDNGREFDNSALRKFYSDNGILLRLSCPYTSQQNGKAERILRTLNDGVRALLLHAAMPPLFWAEALQTSTFLLNRKPCKPRSMATPFSLLFNTEPDYASLRVFGCLCYPNTESTSPNKLSPRSVACVFIGYSQDHHGYRCYNLTTRKVLTSRHVHFDEAVFPYRSGPAMSSPTTCAYDPWRPDLSDDVVPPPPLPDPPSPRSPQAPSLRSPRVHPELGTPRRPDDTCGSPQATPSSAPTSSAAPRRGSPSPPIPSTSPSATTAAPTLADTRAPHPMVTRARVGTFKPHPRYAAAATTTTTAATTPSPIPRTVNQALQDANWRQAMQSEFDALLANNTWELTPRPPGAHVVSGKWIFRHKFKEDGSFDRYKARWVVRGFTQRAGVDYGETYCPVVKPATVRTVLTLAAQRRWPVHQLDVNNAFLHGVLDEQVYARQPAGFIDSSAPTSVCRLSKSLYGLKQAPRAWYMRLATFLGTMGFKPTRSDSSLFVLRSGKESVYLLLYVDDIVLTASSNDILRRVISSINGEFALKDMGPVHYFLGIQVQRNNDGFFLQQQQYAIDLLERAGMTECRPCDTPIDTNGKLSSDSGSPLNTADASDYRSLVGALQYLTMTRPDLQYAVQQACLFMHAPTTKHQALVKRILRYVRGTTALGLHLRRSDHNDLVAYSDADWAGCPDTRRSTSGFCVFMGDAMISWSSKRQTTVSRSSAEAEYRGVANAVAECTWLRQLLGELDSPLTKATIIFCDNVSACYMSSNPVHHKRTKHIELDVHFVREKVAVGQCKVIHVPTAQQYADVMTKGLPTAIFKEFRTSLCVAGNDAHTAGGC</sequence>
<feature type="compositionally biased region" description="Pro residues" evidence="1">
    <location>
        <begin position="345"/>
        <end position="359"/>
    </location>
</feature>
<feature type="domain" description="Integrase catalytic" evidence="2">
    <location>
        <begin position="77"/>
        <end position="250"/>
    </location>
</feature>
<dbReference type="InterPro" id="IPR012337">
    <property type="entry name" value="RNaseH-like_sf"/>
</dbReference>
<evidence type="ECO:0000313" key="3">
    <source>
        <dbReference type="EMBL" id="WVZ68356.1"/>
    </source>
</evidence>
<dbReference type="InterPro" id="IPR013103">
    <property type="entry name" value="RVT_2"/>
</dbReference>
<dbReference type="Pfam" id="PF25597">
    <property type="entry name" value="SH3_retrovirus"/>
    <property type="match status" value="1"/>
</dbReference>
<protein>
    <recommendedName>
        <fullName evidence="2">Integrase catalytic domain-containing protein</fullName>
    </recommendedName>
</protein>
<keyword evidence="4" id="KW-1185">Reference proteome</keyword>
<proteinExistence type="predicted"/>
<dbReference type="PROSITE" id="PS50994">
    <property type="entry name" value="INTEGRASE"/>
    <property type="match status" value="1"/>
</dbReference>
<feature type="compositionally biased region" description="Low complexity" evidence="1">
    <location>
        <begin position="412"/>
        <end position="426"/>
    </location>
</feature>
<evidence type="ECO:0000259" key="2">
    <source>
        <dbReference type="PROSITE" id="PS50994"/>
    </source>
</evidence>
<accession>A0AAQ3T891</accession>
<dbReference type="SUPFAM" id="SSF53098">
    <property type="entry name" value="Ribonuclease H-like"/>
    <property type="match status" value="1"/>
</dbReference>
<dbReference type="InterPro" id="IPR036397">
    <property type="entry name" value="RNaseH_sf"/>
</dbReference>
<evidence type="ECO:0000256" key="1">
    <source>
        <dbReference type="SAM" id="MobiDB-lite"/>
    </source>
</evidence>
<dbReference type="Pfam" id="PF13976">
    <property type="entry name" value="gag_pre-integrs"/>
    <property type="match status" value="1"/>
</dbReference>
<dbReference type="AlphaFoldDB" id="A0AAQ3T891"/>
<dbReference type="Proteomes" id="UP001341281">
    <property type="component" value="Chromosome 04"/>
</dbReference>
<reference evidence="3 4" key="1">
    <citation type="submission" date="2024-02" db="EMBL/GenBank/DDBJ databases">
        <title>High-quality chromosome-scale genome assembly of Pensacola bahiagrass (Paspalum notatum Flugge var. saurae).</title>
        <authorList>
            <person name="Vega J.M."/>
            <person name="Podio M."/>
            <person name="Orjuela J."/>
            <person name="Siena L.A."/>
            <person name="Pessino S.C."/>
            <person name="Combes M.C."/>
            <person name="Mariac C."/>
            <person name="Albertini E."/>
            <person name="Pupilli F."/>
            <person name="Ortiz J.P.A."/>
            <person name="Leblanc O."/>
        </authorList>
    </citation>
    <scope>NUCLEOTIDE SEQUENCE [LARGE SCALE GENOMIC DNA]</scope>
    <source>
        <strain evidence="3">R1</strain>
        <tissue evidence="3">Leaf</tissue>
    </source>
</reference>
<dbReference type="GO" id="GO:0015074">
    <property type="term" value="P:DNA integration"/>
    <property type="evidence" value="ECO:0007669"/>
    <property type="project" value="InterPro"/>
</dbReference>
<organism evidence="3 4">
    <name type="scientific">Paspalum notatum var. saurae</name>
    <dbReference type="NCBI Taxonomy" id="547442"/>
    <lineage>
        <taxon>Eukaryota</taxon>
        <taxon>Viridiplantae</taxon>
        <taxon>Streptophyta</taxon>
        <taxon>Embryophyta</taxon>
        <taxon>Tracheophyta</taxon>
        <taxon>Spermatophyta</taxon>
        <taxon>Magnoliopsida</taxon>
        <taxon>Liliopsida</taxon>
        <taxon>Poales</taxon>
        <taxon>Poaceae</taxon>
        <taxon>PACMAD clade</taxon>
        <taxon>Panicoideae</taxon>
        <taxon>Andropogonodae</taxon>
        <taxon>Paspaleae</taxon>
        <taxon>Paspalinae</taxon>
        <taxon>Paspalum</taxon>
    </lineage>
</organism>
<dbReference type="GO" id="GO:0003676">
    <property type="term" value="F:nucleic acid binding"/>
    <property type="evidence" value="ECO:0007669"/>
    <property type="project" value="InterPro"/>
</dbReference>
<feature type="region of interest" description="Disordered" evidence="1">
    <location>
        <begin position="325"/>
        <end position="440"/>
    </location>
</feature>
<dbReference type="Pfam" id="PF07727">
    <property type="entry name" value="RVT_2"/>
    <property type="match status" value="1"/>
</dbReference>
<name>A0AAQ3T891_PASNO</name>
<dbReference type="InterPro" id="IPR043502">
    <property type="entry name" value="DNA/RNA_pol_sf"/>
</dbReference>
<dbReference type="Pfam" id="PF00665">
    <property type="entry name" value="rve"/>
    <property type="match status" value="1"/>
</dbReference>
<dbReference type="Gene3D" id="3.30.420.10">
    <property type="entry name" value="Ribonuclease H-like superfamily/Ribonuclease H"/>
    <property type="match status" value="1"/>
</dbReference>
<dbReference type="PANTHER" id="PTHR11439">
    <property type="entry name" value="GAG-POL-RELATED RETROTRANSPOSON"/>
    <property type="match status" value="1"/>
</dbReference>
<dbReference type="PANTHER" id="PTHR11439:SF524">
    <property type="entry name" value="RNA-DIRECTED DNA POLYMERASE, PROTEIN KINASE RLK-PELLE-DLSV FAMILY"/>
    <property type="match status" value="1"/>
</dbReference>
<dbReference type="SUPFAM" id="SSF56672">
    <property type="entry name" value="DNA/RNA polymerases"/>
    <property type="match status" value="1"/>
</dbReference>
<dbReference type="CDD" id="cd09272">
    <property type="entry name" value="RNase_HI_RT_Ty1"/>
    <property type="match status" value="1"/>
</dbReference>
<dbReference type="InterPro" id="IPR057670">
    <property type="entry name" value="SH3_retrovirus"/>
</dbReference>
<gene>
    <name evidence="3" type="ORF">U9M48_017306</name>
</gene>
<dbReference type="EMBL" id="CP144748">
    <property type="protein sequence ID" value="WVZ68356.1"/>
    <property type="molecule type" value="Genomic_DNA"/>
</dbReference>
<dbReference type="InterPro" id="IPR001584">
    <property type="entry name" value="Integrase_cat-core"/>
</dbReference>
<evidence type="ECO:0000313" key="4">
    <source>
        <dbReference type="Proteomes" id="UP001341281"/>
    </source>
</evidence>
<feature type="compositionally biased region" description="Low complexity" evidence="1">
    <location>
        <begin position="385"/>
        <end position="404"/>
    </location>
</feature>
<feature type="compositionally biased region" description="Basic and acidic residues" evidence="1">
    <location>
        <begin position="369"/>
        <end position="381"/>
    </location>
</feature>